<keyword evidence="3" id="KW-1185">Reference proteome</keyword>
<proteinExistence type="predicted"/>
<sequence>MSVGTSGDDAPEGYFTPGPDTIVKRNAAPQPAPADSGISTRGTTYKVTAGASSESCGTTKIQKTSGAGKTTLVLTVEESVETEVSTEIKVDAEVVSAGVGFSTTRKYGVSDQTRYEVPKGKHGTIEAYPLYDNYPIKIYKDGKKAGSGTVLKPVGVCFNQWSE</sequence>
<evidence type="ECO:0000313" key="3">
    <source>
        <dbReference type="Proteomes" id="UP001501637"/>
    </source>
</evidence>
<dbReference type="Proteomes" id="UP001501637">
    <property type="component" value="Unassembled WGS sequence"/>
</dbReference>
<dbReference type="RefSeq" id="WP_344518679.1">
    <property type="nucleotide sequence ID" value="NZ_BAAAUG010000013.1"/>
</dbReference>
<accession>A0ABP6M991</accession>
<reference evidence="3" key="1">
    <citation type="journal article" date="2019" name="Int. J. Syst. Evol. Microbiol.">
        <title>The Global Catalogue of Microorganisms (GCM) 10K type strain sequencing project: providing services to taxonomists for standard genome sequencing and annotation.</title>
        <authorList>
            <consortium name="The Broad Institute Genomics Platform"/>
            <consortium name="The Broad Institute Genome Sequencing Center for Infectious Disease"/>
            <person name="Wu L."/>
            <person name="Ma J."/>
        </authorList>
    </citation>
    <scope>NUCLEOTIDE SEQUENCE [LARGE SCALE GENOMIC DNA]</scope>
    <source>
        <strain evidence="3">JCM 9092</strain>
    </source>
</reference>
<organism evidence="2 3">
    <name type="scientific">Streptomyces rectiviolaceus</name>
    <dbReference type="NCBI Taxonomy" id="332591"/>
    <lineage>
        <taxon>Bacteria</taxon>
        <taxon>Bacillati</taxon>
        <taxon>Actinomycetota</taxon>
        <taxon>Actinomycetes</taxon>
        <taxon>Kitasatosporales</taxon>
        <taxon>Streptomycetaceae</taxon>
        <taxon>Streptomyces</taxon>
    </lineage>
</organism>
<feature type="region of interest" description="Disordered" evidence="1">
    <location>
        <begin position="1"/>
        <end position="42"/>
    </location>
</feature>
<dbReference type="EMBL" id="BAAAUG010000013">
    <property type="protein sequence ID" value="GAA3084526.1"/>
    <property type="molecule type" value="Genomic_DNA"/>
</dbReference>
<protein>
    <submittedName>
        <fullName evidence="2">Uncharacterized protein</fullName>
    </submittedName>
</protein>
<name>A0ABP6M991_9ACTN</name>
<evidence type="ECO:0000256" key="1">
    <source>
        <dbReference type="SAM" id="MobiDB-lite"/>
    </source>
</evidence>
<evidence type="ECO:0000313" key="2">
    <source>
        <dbReference type="EMBL" id="GAA3084526.1"/>
    </source>
</evidence>
<gene>
    <name evidence="2" type="ORF">GCM10010449_05370</name>
</gene>
<comment type="caution">
    <text evidence="2">The sequence shown here is derived from an EMBL/GenBank/DDBJ whole genome shotgun (WGS) entry which is preliminary data.</text>
</comment>